<keyword evidence="2" id="KW-1185">Reference proteome</keyword>
<protein>
    <submittedName>
        <fullName evidence="1">Uncharacterized protein</fullName>
    </submittedName>
</protein>
<evidence type="ECO:0000313" key="1">
    <source>
        <dbReference type="EMBL" id="KAA8519553.1"/>
    </source>
</evidence>
<name>A0A5J4ZL36_9ASTE</name>
<dbReference type="AlphaFoldDB" id="A0A5J4ZL36"/>
<reference evidence="1 2" key="1">
    <citation type="submission" date="2019-09" db="EMBL/GenBank/DDBJ databases">
        <title>A chromosome-level genome assembly of the Chinese tupelo Nyssa sinensis.</title>
        <authorList>
            <person name="Yang X."/>
            <person name="Kang M."/>
            <person name="Yang Y."/>
            <person name="Xiong H."/>
            <person name="Wang M."/>
            <person name="Zhang Z."/>
            <person name="Wang Z."/>
            <person name="Wu H."/>
            <person name="Ma T."/>
            <person name="Liu J."/>
            <person name="Xi Z."/>
        </authorList>
    </citation>
    <scope>NUCLEOTIDE SEQUENCE [LARGE SCALE GENOMIC DNA]</scope>
    <source>
        <strain evidence="1">J267</strain>
        <tissue evidence="1">Leaf</tissue>
    </source>
</reference>
<evidence type="ECO:0000313" key="2">
    <source>
        <dbReference type="Proteomes" id="UP000325577"/>
    </source>
</evidence>
<proteinExistence type="predicted"/>
<organism evidence="1 2">
    <name type="scientific">Nyssa sinensis</name>
    <dbReference type="NCBI Taxonomy" id="561372"/>
    <lineage>
        <taxon>Eukaryota</taxon>
        <taxon>Viridiplantae</taxon>
        <taxon>Streptophyta</taxon>
        <taxon>Embryophyta</taxon>
        <taxon>Tracheophyta</taxon>
        <taxon>Spermatophyta</taxon>
        <taxon>Magnoliopsida</taxon>
        <taxon>eudicotyledons</taxon>
        <taxon>Gunneridae</taxon>
        <taxon>Pentapetalae</taxon>
        <taxon>asterids</taxon>
        <taxon>Cornales</taxon>
        <taxon>Nyssaceae</taxon>
        <taxon>Nyssa</taxon>
    </lineage>
</organism>
<dbReference type="EMBL" id="CM018049">
    <property type="protein sequence ID" value="KAA8519553.1"/>
    <property type="molecule type" value="Genomic_DNA"/>
</dbReference>
<dbReference type="Proteomes" id="UP000325577">
    <property type="component" value="Linkage Group LG6"/>
</dbReference>
<gene>
    <name evidence="1" type="ORF">F0562_013823</name>
</gene>
<sequence>MRSGRSNVGDGDFWIIGVSPQHLIILGSLMGLLDEAVALVLGVYRHFVCSEVVDSELSEAAIGPKLAMEAAGPELAMAIASSKRAVGAVESVQLNLVDSELNFSQFGSESRFAMPWCLSFD</sequence>
<accession>A0A5J4ZL36</accession>